<organism evidence="7 8">
    <name type="scientific">Pyrobaculum oguniense (strain DSM 13380 / JCM 10595 / TE7)</name>
    <dbReference type="NCBI Taxonomy" id="698757"/>
    <lineage>
        <taxon>Archaea</taxon>
        <taxon>Thermoproteota</taxon>
        <taxon>Thermoprotei</taxon>
        <taxon>Thermoproteales</taxon>
        <taxon>Thermoproteaceae</taxon>
        <taxon>Pyrobaculum</taxon>
    </lineage>
</organism>
<accession>H6Q9E8</accession>
<dbReference type="STRING" id="698757.Pogu_1789"/>
<reference evidence="7 8" key="1">
    <citation type="journal article" date="2012" name="Stand. Genomic Sci.">
        <title>Complete genome sequence of Pyrobaculum oguniense.</title>
        <authorList>
            <person name="Bernick D.L."/>
            <person name="Karplus K."/>
            <person name="Lui L.M."/>
            <person name="Coker J.K."/>
            <person name="Murphy J.N."/>
            <person name="Chan P.P."/>
            <person name="Cozen A.E."/>
            <person name="Lowe T.M."/>
        </authorList>
    </citation>
    <scope>NUCLEOTIDE SEQUENCE [LARGE SCALE GENOMIC DNA]</scope>
    <source>
        <strain evidence="7 8">TE7</strain>
    </source>
</reference>
<evidence type="ECO:0000256" key="5">
    <source>
        <dbReference type="ARBA" id="ARBA00034078"/>
    </source>
</evidence>
<dbReference type="Pfam" id="PF00355">
    <property type="entry name" value="Rieske"/>
    <property type="match status" value="1"/>
</dbReference>
<name>H6Q9E8_PYROT</name>
<keyword evidence="2" id="KW-0479">Metal-binding</keyword>
<dbReference type="PANTHER" id="PTHR21496:SF0">
    <property type="entry name" value="RIESKE DOMAIN-CONTAINING PROTEIN"/>
    <property type="match status" value="1"/>
</dbReference>
<gene>
    <name evidence="7" type="ordered locus">Pogu_1789</name>
</gene>
<protein>
    <submittedName>
        <fullName evidence="7">Ferredoxin subunits of nitrite reductase and ring-hydroxylating dioxygenase</fullName>
    </submittedName>
</protein>
<dbReference type="HOGENOM" id="CLU_055690_7_0_2"/>
<evidence type="ECO:0000256" key="4">
    <source>
        <dbReference type="ARBA" id="ARBA00023014"/>
    </source>
</evidence>
<sequence length="104" mass="11421">MRAGRLEEFSEKPKVVVAGNRHCAVARLGGSVYAFESLCPHAKWPLGFIGRIFLNREGRPMLLCAMHGGVWDLVSGEGTVEGKPAPPIRRYPVEVVDGDVHVRL</sequence>
<dbReference type="Gene3D" id="2.102.10.10">
    <property type="entry name" value="Rieske [2Fe-2S] iron-sulphur domain"/>
    <property type="match status" value="1"/>
</dbReference>
<dbReference type="KEGG" id="pog:Pogu_1789"/>
<keyword evidence="3" id="KW-0408">Iron</keyword>
<evidence type="ECO:0000256" key="2">
    <source>
        <dbReference type="ARBA" id="ARBA00022723"/>
    </source>
</evidence>
<keyword evidence="7" id="KW-0223">Dioxygenase</keyword>
<evidence type="ECO:0000256" key="3">
    <source>
        <dbReference type="ARBA" id="ARBA00023004"/>
    </source>
</evidence>
<keyword evidence="1" id="KW-0001">2Fe-2S</keyword>
<dbReference type="GO" id="GO:0046872">
    <property type="term" value="F:metal ion binding"/>
    <property type="evidence" value="ECO:0007669"/>
    <property type="project" value="UniProtKB-KW"/>
</dbReference>
<evidence type="ECO:0000313" key="7">
    <source>
        <dbReference type="EMBL" id="AFA39816.1"/>
    </source>
</evidence>
<dbReference type="GO" id="GO:0051213">
    <property type="term" value="F:dioxygenase activity"/>
    <property type="evidence" value="ECO:0007669"/>
    <property type="project" value="UniProtKB-KW"/>
</dbReference>
<comment type="cofactor">
    <cofactor evidence="5">
        <name>[2Fe-2S] cluster</name>
        <dbReference type="ChEBI" id="CHEBI:190135"/>
    </cofactor>
</comment>
<keyword evidence="7" id="KW-0560">Oxidoreductase</keyword>
<feature type="domain" description="Rieske" evidence="6">
    <location>
        <begin position="4"/>
        <end position="102"/>
    </location>
</feature>
<evidence type="ECO:0000256" key="1">
    <source>
        <dbReference type="ARBA" id="ARBA00022714"/>
    </source>
</evidence>
<dbReference type="GO" id="GO:0051537">
    <property type="term" value="F:2 iron, 2 sulfur cluster binding"/>
    <property type="evidence" value="ECO:0007669"/>
    <property type="project" value="UniProtKB-KW"/>
</dbReference>
<dbReference type="Proteomes" id="UP000009062">
    <property type="component" value="Chromosome"/>
</dbReference>
<dbReference type="PANTHER" id="PTHR21496">
    <property type="entry name" value="FERREDOXIN-RELATED"/>
    <property type="match status" value="1"/>
</dbReference>
<dbReference type="eggNOG" id="arCOG02852">
    <property type="taxonomic scope" value="Archaea"/>
</dbReference>
<dbReference type="InterPro" id="IPR036922">
    <property type="entry name" value="Rieske_2Fe-2S_sf"/>
</dbReference>
<evidence type="ECO:0000313" key="8">
    <source>
        <dbReference type="Proteomes" id="UP000009062"/>
    </source>
</evidence>
<dbReference type="EMBL" id="CP003316">
    <property type="protein sequence ID" value="AFA39816.1"/>
    <property type="molecule type" value="Genomic_DNA"/>
</dbReference>
<dbReference type="InterPro" id="IPR017941">
    <property type="entry name" value="Rieske_2Fe-2S"/>
</dbReference>
<proteinExistence type="predicted"/>
<dbReference type="AlphaFoldDB" id="H6Q9E8"/>
<keyword evidence="8" id="KW-1185">Reference proteome</keyword>
<dbReference type="PROSITE" id="PS51296">
    <property type="entry name" value="RIESKE"/>
    <property type="match status" value="1"/>
</dbReference>
<evidence type="ECO:0000259" key="6">
    <source>
        <dbReference type="PROSITE" id="PS51296"/>
    </source>
</evidence>
<dbReference type="SUPFAM" id="SSF50022">
    <property type="entry name" value="ISP domain"/>
    <property type="match status" value="1"/>
</dbReference>
<keyword evidence="4" id="KW-0411">Iron-sulfur</keyword>